<dbReference type="GO" id="GO:0006412">
    <property type="term" value="P:translation"/>
    <property type="evidence" value="ECO:0007669"/>
    <property type="project" value="InterPro"/>
</dbReference>
<geneLocation type="mitochondrion" evidence="5"/>
<evidence type="ECO:0000256" key="2">
    <source>
        <dbReference type="ARBA" id="ARBA00022980"/>
    </source>
</evidence>
<dbReference type="GO" id="GO:1990904">
    <property type="term" value="C:ribonucleoprotein complex"/>
    <property type="evidence" value="ECO:0007669"/>
    <property type="project" value="UniProtKB-KW"/>
</dbReference>
<name>A0A4Y5SFJ4_9STRA</name>
<dbReference type="GO" id="GO:0005840">
    <property type="term" value="C:ribosome"/>
    <property type="evidence" value="ECO:0007669"/>
    <property type="project" value="UniProtKB-KW"/>
</dbReference>
<proteinExistence type="inferred from homology"/>
<organism evidence="5">
    <name type="scientific">Proschkinia sp. SZCZR1824</name>
    <dbReference type="NCBI Taxonomy" id="2588390"/>
    <lineage>
        <taxon>Eukaryota</taxon>
        <taxon>Sar</taxon>
        <taxon>Stramenopiles</taxon>
        <taxon>Ochrophyta</taxon>
        <taxon>Bacillariophyta</taxon>
        <taxon>Bacillariophyceae</taxon>
        <taxon>Bacillariophycidae</taxon>
        <taxon>Naviculales</taxon>
        <taxon>Proschkiniaceae</taxon>
        <taxon>Proschkinia</taxon>
    </lineage>
</organism>
<dbReference type="Pfam" id="PF00189">
    <property type="entry name" value="Ribosomal_S3_C"/>
    <property type="match status" value="1"/>
</dbReference>
<evidence type="ECO:0000256" key="3">
    <source>
        <dbReference type="ARBA" id="ARBA00023274"/>
    </source>
</evidence>
<sequence length="340" mass="40330">MSRKINPIILRIPHNYIQKFKYIEKKPLESNLHVYKELETEQYIKNFFSNNGLSIHDLRLCFFNNRLDIFISYYSSTKIDSVLVTEINDLREYKISKNFKQDKNKINLLAKSTKKKLERYHGLKFLGKHRFIKNKKNKKLVRSFNNYNFYLFNASKNIANLRFNYFLHQFFESLSLFTNKKLNLSLTLKQLNDTIKYNITKKSFQILSKSLVKLRKYESYEFFKEGVHVIFLAITNKHSASLLAIFIATCLQKFKRHNLFIRFLKTILLLFYDKSFSIVKGLKIQISGRLNGRPRAKTKSIEIGSIPILKISSKIDYYETTSFTLNGTFGIKVFIYEKTN</sequence>
<keyword evidence="5" id="KW-0496">Mitochondrion</keyword>
<feature type="domain" description="Small ribosomal subunit protein uS3 C-terminal" evidence="4">
    <location>
        <begin position="279"/>
        <end position="335"/>
    </location>
</feature>
<evidence type="ECO:0000256" key="1">
    <source>
        <dbReference type="ARBA" id="ARBA00010761"/>
    </source>
</evidence>
<dbReference type="InterPro" id="IPR001351">
    <property type="entry name" value="Ribosomal_uS3_C"/>
</dbReference>
<evidence type="ECO:0000313" key="5">
    <source>
        <dbReference type="EMBL" id="QDA21766.1"/>
    </source>
</evidence>
<dbReference type="InterPro" id="IPR036419">
    <property type="entry name" value="Ribosomal_S3_C_sf"/>
</dbReference>
<comment type="similarity">
    <text evidence="1">Belongs to the universal ribosomal protein uS3 family.</text>
</comment>
<protein>
    <submittedName>
        <fullName evidence="5">Ribosomal protein S3</fullName>
    </submittedName>
</protein>
<gene>
    <name evidence="5" type="primary">rps3</name>
</gene>
<dbReference type="EMBL" id="MH800316">
    <property type="protein sequence ID" value="QDA21766.1"/>
    <property type="molecule type" value="Genomic_DNA"/>
</dbReference>
<accession>A0A4Y5SFJ4</accession>
<dbReference type="Gene3D" id="3.30.1140.32">
    <property type="entry name" value="Ribosomal protein S3, C-terminal domain"/>
    <property type="match status" value="1"/>
</dbReference>
<dbReference type="GO" id="GO:0003735">
    <property type="term" value="F:structural constituent of ribosome"/>
    <property type="evidence" value="ECO:0007669"/>
    <property type="project" value="InterPro"/>
</dbReference>
<reference evidence="5" key="1">
    <citation type="journal article" date="2019" name="Mitochondrial DNA Part B Resour">
        <title>Complete mitochondrial genome of a rare diatom (Bacillariophyta) Proschkinia and its phylogenetic and taxonomic implications.</title>
        <authorList>
            <person name="Gastineau R."/>
            <person name="Kim S.-Y."/>
            <person name="Lemieux C."/>
            <person name="Turmel M."/>
            <person name="Witkowski A."/>
            <person name="Park J.-G."/>
            <person name="Kim B.-S."/>
            <person name="Mann D.G."/>
            <person name="Theriot E.C."/>
        </authorList>
    </citation>
    <scope>NUCLEOTIDE SEQUENCE</scope>
</reference>
<dbReference type="AlphaFoldDB" id="A0A4Y5SFJ4"/>
<keyword evidence="2 5" id="KW-0689">Ribosomal protein</keyword>
<keyword evidence="3" id="KW-0687">Ribonucleoprotein</keyword>
<dbReference type="SUPFAM" id="SSF54821">
    <property type="entry name" value="Ribosomal protein S3 C-terminal domain"/>
    <property type="match status" value="1"/>
</dbReference>
<evidence type="ECO:0000259" key="4">
    <source>
        <dbReference type="Pfam" id="PF00189"/>
    </source>
</evidence>